<evidence type="ECO:0008006" key="3">
    <source>
        <dbReference type="Google" id="ProtNLM"/>
    </source>
</evidence>
<keyword evidence="2" id="KW-1185">Reference proteome</keyword>
<dbReference type="Gene3D" id="2.40.50.870">
    <property type="entry name" value="Protein of unknown function (DUF3299)"/>
    <property type="match status" value="1"/>
</dbReference>
<accession>A0AAP2DY26</accession>
<sequence length="174" mass="19190">MKAGNVKHMFKGKAVVTMIVLAALLLLSRPGYSQKGGVYKQKSTYSGFPSLIWPKLYATSFEKAKDDLGEYDKPVFSDAVLAMQGKVVTLPGYMMPFENGIKGNHFMLSSLPINACFFCGVGGPETVVEVFALKSMTYTEKPIEVKGKLMLNERNPDQMIYILENAEVLGEIGF</sequence>
<dbReference type="RefSeq" id="WP_254083697.1">
    <property type="nucleotide sequence ID" value="NZ_JAHESE010000005.1"/>
</dbReference>
<dbReference type="AlphaFoldDB" id="A0AAP2DY26"/>
<name>A0AAP2DY26_9BACT</name>
<proteinExistence type="predicted"/>
<comment type="caution">
    <text evidence="1">The sequence shown here is derived from an EMBL/GenBank/DDBJ whole genome shotgun (WGS) entry which is preliminary data.</text>
</comment>
<gene>
    <name evidence="1" type="ORF">KK062_07730</name>
</gene>
<dbReference type="EMBL" id="JAHESE010000005">
    <property type="protein sequence ID" value="MBT1708107.1"/>
    <property type="molecule type" value="Genomic_DNA"/>
</dbReference>
<organism evidence="1 2">
    <name type="scientific">Dawidia cretensis</name>
    <dbReference type="NCBI Taxonomy" id="2782350"/>
    <lineage>
        <taxon>Bacteria</taxon>
        <taxon>Pseudomonadati</taxon>
        <taxon>Bacteroidota</taxon>
        <taxon>Cytophagia</taxon>
        <taxon>Cytophagales</taxon>
        <taxon>Chryseotaleaceae</taxon>
        <taxon>Dawidia</taxon>
    </lineage>
</organism>
<evidence type="ECO:0000313" key="1">
    <source>
        <dbReference type="EMBL" id="MBT1708107.1"/>
    </source>
</evidence>
<evidence type="ECO:0000313" key="2">
    <source>
        <dbReference type="Proteomes" id="UP001319080"/>
    </source>
</evidence>
<reference evidence="1 2" key="1">
    <citation type="submission" date="2021-05" db="EMBL/GenBank/DDBJ databases">
        <title>A Polyphasic approach of four new species of the genus Ohtaekwangia: Ohtaekwangia histidinii sp. nov., Ohtaekwangia cretensis sp. nov., Ohtaekwangia indiensis sp. nov., Ohtaekwangia reichenbachii sp. nov. from diverse environment.</title>
        <authorList>
            <person name="Octaviana S."/>
        </authorList>
    </citation>
    <scope>NUCLEOTIDE SEQUENCE [LARGE SCALE GENOMIC DNA]</scope>
    <source>
        <strain evidence="1 2">PWU5</strain>
    </source>
</reference>
<dbReference type="Proteomes" id="UP001319080">
    <property type="component" value="Unassembled WGS sequence"/>
</dbReference>
<protein>
    <recommendedName>
        <fullName evidence="3">DUF3299 domain-containing protein</fullName>
    </recommendedName>
</protein>